<dbReference type="InterPro" id="IPR029063">
    <property type="entry name" value="SAM-dependent_MTases_sf"/>
</dbReference>
<comment type="similarity">
    <text evidence="1">Belongs to the methyltransferase superfamily.</text>
</comment>
<dbReference type="CDD" id="cd02440">
    <property type="entry name" value="AdoMet_MTases"/>
    <property type="match status" value="1"/>
</dbReference>
<dbReference type="PANTHER" id="PTHR44942:SF4">
    <property type="entry name" value="METHYLTRANSFERASE TYPE 11 DOMAIN-CONTAINING PROTEIN"/>
    <property type="match status" value="1"/>
</dbReference>
<organism evidence="5 6">
    <name type="scientific">Parvularcula mediterranea</name>
    <dbReference type="NCBI Taxonomy" id="2732508"/>
    <lineage>
        <taxon>Bacteria</taxon>
        <taxon>Pseudomonadati</taxon>
        <taxon>Pseudomonadota</taxon>
        <taxon>Alphaproteobacteria</taxon>
        <taxon>Parvularculales</taxon>
        <taxon>Parvularculaceae</taxon>
        <taxon>Parvularcula</taxon>
    </lineage>
</organism>
<dbReference type="Proteomes" id="UP000536835">
    <property type="component" value="Unassembled WGS sequence"/>
</dbReference>
<accession>A0A7Y3RJJ1</accession>
<name>A0A7Y3RJJ1_9PROT</name>
<dbReference type="Gene3D" id="3.40.50.150">
    <property type="entry name" value="Vaccinia Virus protein VP39"/>
    <property type="match status" value="1"/>
</dbReference>
<dbReference type="PANTHER" id="PTHR44942">
    <property type="entry name" value="METHYLTRANSF_11 DOMAIN-CONTAINING PROTEIN"/>
    <property type="match status" value="1"/>
</dbReference>
<keyword evidence="6" id="KW-1185">Reference proteome</keyword>
<dbReference type="RefSeq" id="WP_173196565.1">
    <property type="nucleotide sequence ID" value="NZ_JABFCX010000002.1"/>
</dbReference>
<keyword evidence="2 5" id="KW-0489">Methyltransferase</keyword>
<reference evidence="5 6" key="1">
    <citation type="submission" date="2020-05" db="EMBL/GenBank/DDBJ databases">
        <title>Parvularcula mediterraneae sp. nov., isolated from polypropylene straw from shallow seawater of the seashore of Laganas in Zakynthos island, Greece.</title>
        <authorList>
            <person name="Szabo I."/>
            <person name="Al-Omari J."/>
            <person name="Rado J."/>
            <person name="Szerdahelyi G.S."/>
        </authorList>
    </citation>
    <scope>NUCLEOTIDE SEQUENCE [LARGE SCALE GENOMIC DNA]</scope>
    <source>
        <strain evidence="5 6">ZS-1/3</strain>
    </source>
</reference>
<comment type="caution">
    <text evidence="5">The sequence shown here is derived from an EMBL/GenBank/DDBJ whole genome shotgun (WGS) entry which is preliminary data.</text>
</comment>
<evidence type="ECO:0000313" key="5">
    <source>
        <dbReference type="EMBL" id="NNU15238.1"/>
    </source>
</evidence>
<sequence>MTENATSFGANARRYAEGRPGYPGELFDWIVSEAPGTACAIDIATGSGQAALSLAERFTHVFASDISEEQIAHAPIAPNITYAVASAEKTGFASGVADAVTVATALHWFDFPKFWEEVRRICKPGALFCGWTYGLTEAEPEVQRELLDEVLAIADPYWAEGNRLSLRGYQRDEIGFPFEEVTPPAIRMDLDWSVPRLIQMLETWSAVTRARADGHSATLDDLMEDAVRKFGDAPRRVSMPLTIVAGRVA</sequence>
<dbReference type="Pfam" id="PF08241">
    <property type="entry name" value="Methyltransf_11"/>
    <property type="match status" value="1"/>
</dbReference>
<dbReference type="GO" id="GO:0008757">
    <property type="term" value="F:S-adenosylmethionine-dependent methyltransferase activity"/>
    <property type="evidence" value="ECO:0007669"/>
    <property type="project" value="InterPro"/>
</dbReference>
<evidence type="ECO:0000256" key="3">
    <source>
        <dbReference type="ARBA" id="ARBA00022679"/>
    </source>
</evidence>
<protein>
    <submittedName>
        <fullName evidence="5">Class I SAM-dependent methyltransferase</fullName>
    </submittedName>
</protein>
<dbReference type="EMBL" id="JABFCX010000002">
    <property type="protein sequence ID" value="NNU15238.1"/>
    <property type="molecule type" value="Genomic_DNA"/>
</dbReference>
<dbReference type="GO" id="GO:0032259">
    <property type="term" value="P:methylation"/>
    <property type="evidence" value="ECO:0007669"/>
    <property type="project" value="UniProtKB-KW"/>
</dbReference>
<evidence type="ECO:0000313" key="6">
    <source>
        <dbReference type="Proteomes" id="UP000536835"/>
    </source>
</evidence>
<dbReference type="AlphaFoldDB" id="A0A7Y3RJJ1"/>
<feature type="domain" description="Methyltransferase type 11" evidence="4">
    <location>
        <begin position="42"/>
        <end position="128"/>
    </location>
</feature>
<evidence type="ECO:0000256" key="1">
    <source>
        <dbReference type="ARBA" id="ARBA00008361"/>
    </source>
</evidence>
<evidence type="ECO:0000259" key="4">
    <source>
        <dbReference type="Pfam" id="PF08241"/>
    </source>
</evidence>
<dbReference type="SUPFAM" id="SSF53335">
    <property type="entry name" value="S-adenosyl-L-methionine-dependent methyltransferases"/>
    <property type="match status" value="1"/>
</dbReference>
<dbReference type="InterPro" id="IPR051052">
    <property type="entry name" value="Diverse_substrate_MTase"/>
</dbReference>
<proteinExistence type="inferred from homology"/>
<keyword evidence="3 5" id="KW-0808">Transferase</keyword>
<evidence type="ECO:0000256" key="2">
    <source>
        <dbReference type="ARBA" id="ARBA00022603"/>
    </source>
</evidence>
<dbReference type="InterPro" id="IPR013216">
    <property type="entry name" value="Methyltransf_11"/>
</dbReference>
<gene>
    <name evidence="5" type="ORF">HK107_02725</name>
</gene>